<organism evidence="2">
    <name type="scientific">Brachypodium distachyon</name>
    <name type="common">Purple false brome</name>
    <name type="synonym">Trachynia distachya</name>
    <dbReference type="NCBI Taxonomy" id="15368"/>
    <lineage>
        <taxon>Eukaryota</taxon>
        <taxon>Viridiplantae</taxon>
        <taxon>Streptophyta</taxon>
        <taxon>Embryophyta</taxon>
        <taxon>Tracheophyta</taxon>
        <taxon>Spermatophyta</taxon>
        <taxon>Magnoliopsida</taxon>
        <taxon>Liliopsida</taxon>
        <taxon>Poales</taxon>
        <taxon>Poaceae</taxon>
        <taxon>BOP clade</taxon>
        <taxon>Pooideae</taxon>
        <taxon>Stipodae</taxon>
        <taxon>Brachypodieae</taxon>
        <taxon>Brachypodium</taxon>
    </lineage>
</organism>
<dbReference type="PANTHER" id="PTHR33167:SF43">
    <property type="entry name" value="PROTEIN WAVE"/>
    <property type="match status" value="1"/>
</dbReference>
<feature type="region of interest" description="Disordered" evidence="1">
    <location>
        <begin position="622"/>
        <end position="649"/>
    </location>
</feature>
<dbReference type="Pfam" id="PF05904">
    <property type="entry name" value="DUF863"/>
    <property type="match status" value="1"/>
</dbReference>
<evidence type="ECO:0000256" key="1">
    <source>
        <dbReference type="SAM" id="MobiDB-lite"/>
    </source>
</evidence>
<name>C3SAB9_BRADI</name>
<dbReference type="InterPro" id="IPR008581">
    <property type="entry name" value="DUF863_pln"/>
</dbReference>
<dbReference type="AlphaFoldDB" id="C3SAB9"/>
<evidence type="ECO:0000313" key="2">
    <source>
        <dbReference type="EMBL" id="ACF22753.1"/>
    </source>
</evidence>
<protein>
    <submittedName>
        <fullName evidence="2">Uncharacterized protein</fullName>
    </submittedName>
</protein>
<accession>C3SAB9</accession>
<sequence length="649" mass="71108">MAIHNGAASALVLLDLHLGTEMDRPPLTGLYLTDFLQWSTICLFSSQDFSELIKPWQGRSSTSRYSFVPIGPCNNAAVTYKGEEIMAAVMDLDLNCSPPSPEPAPQDHHLKHAMLRQENTFRHQVKDLHRLYWAQKNLTDVPFWMQSDDVLYARHSMDGSHVMDLDDRDNHPGVFGGSYELGKQAVGCGDEVAENLGVRGSVRRKLDHGGVQGRSAYRPVIDLEKPATLDDDDDDVEIVSSAWFSDYANRKGSTGSSETPDSHSPVKGKTTASGSMLIDLNIAQEDDFNVCPDPSKMFCSLLASSRTIQSGECCSNSSKAFHKGGESSIGSSKGSTVTVVTSISAPASAREVMASGVHKLVDREQQGETFAVISDDEMEGIDLNVSLGSIELPSTMVSSFREKHLNADCSEKLSSSHYFTENEGGQNISSIDCPTIRDHHMAASIDAKSARLQDSGIATNRSILIPETPQGHDYACPRLRSSNNGASNLLDTTSRHQADTEEDERIAAKAAETLVSLFTNNAWIADSYCSNNQTAQDRSDEPQVSLDSFEEGVMNLEEMRDDGESVPVTAPDKDGPSCGIKLKRGRGMRDFQREILPGLVSLARHEICDDLHAIGYELRKTRSRRNPGDKCTPSTRSRLPRRCSTAWNQ</sequence>
<dbReference type="ExpressionAtlas" id="C3SAB9">
    <property type="expression patterns" value="baseline and differential"/>
</dbReference>
<dbReference type="PANTHER" id="PTHR33167">
    <property type="entry name" value="TRANSCRIPTION FACTOR, PUTATIVE (DUF863)-RELATED"/>
    <property type="match status" value="1"/>
</dbReference>
<feature type="region of interest" description="Disordered" evidence="1">
    <location>
        <begin position="249"/>
        <end position="270"/>
    </location>
</feature>
<proteinExistence type="predicted"/>
<reference evidence="2" key="1">
    <citation type="journal article" date="2009" name="Plant Mol. Biol.">
        <title>Structural characterization of Brachypodium genome and its syntenic relationship with rice and wheat.</title>
        <authorList>
            <person name="Huo N."/>
            <person name="Vogel J.P."/>
            <person name="Lazo G.R."/>
            <person name="You F.M."/>
            <person name="Ma Y."/>
            <person name="McMahon S."/>
            <person name="Dvorak J."/>
            <person name="Anderson O.D."/>
            <person name="Luo M.C."/>
            <person name="Gu Y.Q."/>
        </authorList>
    </citation>
    <scope>NUCLEOTIDE SEQUENCE</scope>
</reference>
<dbReference type="EMBL" id="EU730901">
    <property type="protein sequence ID" value="ACF22753.1"/>
    <property type="molecule type" value="Genomic_DNA"/>
</dbReference>